<accession>A0AA36DP33</accession>
<feature type="signal peptide" evidence="1">
    <location>
        <begin position="1"/>
        <end position="23"/>
    </location>
</feature>
<name>A0AA36DP33_CYLNA</name>
<evidence type="ECO:0000313" key="3">
    <source>
        <dbReference type="Proteomes" id="UP001176961"/>
    </source>
</evidence>
<gene>
    <name evidence="2" type="ORF">CYNAS_LOCUS3106</name>
</gene>
<evidence type="ECO:0000313" key="2">
    <source>
        <dbReference type="EMBL" id="CAJ0591123.1"/>
    </source>
</evidence>
<feature type="chain" id="PRO_5041399872" evidence="1">
    <location>
        <begin position="24"/>
        <end position="109"/>
    </location>
</feature>
<dbReference type="EMBL" id="CATQJL010000001">
    <property type="protein sequence ID" value="CAJ0591123.1"/>
    <property type="molecule type" value="Genomic_DNA"/>
</dbReference>
<proteinExistence type="predicted"/>
<keyword evidence="1" id="KW-0732">Signal</keyword>
<sequence length="109" mass="11659">MTTRFSVICIAAALCHLGHTSSASNDEVNNLLSRVFQASNNENINQVFTVQTKDNELILESADVRSARSADGQPENTLQIIVGSTGDKPAIHTISTDTGTVEVKSKAGW</sequence>
<evidence type="ECO:0000256" key="1">
    <source>
        <dbReference type="SAM" id="SignalP"/>
    </source>
</evidence>
<dbReference type="Proteomes" id="UP001176961">
    <property type="component" value="Unassembled WGS sequence"/>
</dbReference>
<reference evidence="2" key="1">
    <citation type="submission" date="2023-07" db="EMBL/GenBank/DDBJ databases">
        <authorList>
            <consortium name="CYATHOMIX"/>
        </authorList>
    </citation>
    <scope>NUCLEOTIDE SEQUENCE</scope>
    <source>
        <strain evidence="2">N/A</strain>
    </source>
</reference>
<protein>
    <submittedName>
        <fullName evidence="2">Uncharacterized protein</fullName>
    </submittedName>
</protein>
<organism evidence="2 3">
    <name type="scientific">Cylicocyclus nassatus</name>
    <name type="common">Nematode worm</name>
    <dbReference type="NCBI Taxonomy" id="53992"/>
    <lineage>
        <taxon>Eukaryota</taxon>
        <taxon>Metazoa</taxon>
        <taxon>Ecdysozoa</taxon>
        <taxon>Nematoda</taxon>
        <taxon>Chromadorea</taxon>
        <taxon>Rhabditida</taxon>
        <taxon>Rhabditina</taxon>
        <taxon>Rhabditomorpha</taxon>
        <taxon>Strongyloidea</taxon>
        <taxon>Strongylidae</taxon>
        <taxon>Cylicocyclus</taxon>
    </lineage>
</organism>
<keyword evidence="3" id="KW-1185">Reference proteome</keyword>
<dbReference type="AlphaFoldDB" id="A0AA36DP33"/>
<comment type="caution">
    <text evidence="2">The sequence shown here is derived from an EMBL/GenBank/DDBJ whole genome shotgun (WGS) entry which is preliminary data.</text>
</comment>